<keyword evidence="1" id="KW-0472">Membrane</keyword>
<dbReference type="OrthoDB" id="1293063at2759"/>
<comment type="caution">
    <text evidence="2">The sequence shown here is derived from an EMBL/GenBank/DDBJ whole genome shotgun (WGS) entry which is preliminary data.</text>
</comment>
<dbReference type="PANTHER" id="PTHR10775:SF158">
    <property type="entry name" value="TNP2-LIKE TRANSPOSON PROTEIN"/>
    <property type="match status" value="1"/>
</dbReference>
<dbReference type="EMBL" id="QJKJ01009178">
    <property type="protein sequence ID" value="RDX77417.1"/>
    <property type="molecule type" value="Genomic_DNA"/>
</dbReference>
<proteinExistence type="predicted"/>
<accession>A0A371FGG8</accession>
<keyword evidence="3" id="KW-1185">Reference proteome</keyword>
<dbReference type="Proteomes" id="UP000257109">
    <property type="component" value="Unassembled WGS sequence"/>
</dbReference>
<dbReference type="PANTHER" id="PTHR10775">
    <property type="entry name" value="OS08G0208400 PROTEIN"/>
    <property type="match status" value="1"/>
</dbReference>
<feature type="non-terminal residue" evidence="2">
    <location>
        <position position="1"/>
    </location>
</feature>
<reference evidence="2" key="1">
    <citation type="submission" date="2018-05" db="EMBL/GenBank/DDBJ databases">
        <title>Draft genome of Mucuna pruriens seed.</title>
        <authorList>
            <person name="Nnadi N.E."/>
            <person name="Vos R."/>
            <person name="Hasami M.H."/>
            <person name="Devisetty U.K."/>
            <person name="Aguiy J.C."/>
        </authorList>
    </citation>
    <scope>NUCLEOTIDE SEQUENCE [LARGE SCALE GENOMIC DNA]</scope>
    <source>
        <strain evidence="2">JCA_2017</strain>
    </source>
</reference>
<evidence type="ECO:0000313" key="3">
    <source>
        <dbReference type="Proteomes" id="UP000257109"/>
    </source>
</evidence>
<sequence length="115" mass="13644">MVELKMGSRDIQLILLLGRILIVDILIFLVLPESFQMHVAIMCTINDFSAYANLSRWSTRGQYACLCCGLEIAFKWLRYNRKFCCMCHKWRYKKANFMEPKNLELHLSYLMELLL</sequence>
<protein>
    <submittedName>
        <fullName evidence="2">Uncharacterized protein</fullName>
    </submittedName>
</protein>
<organism evidence="2 3">
    <name type="scientific">Mucuna pruriens</name>
    <name type="common">Velvet bean</name>
    <name type="synonym">Dolichos pruriens</name>
    <dbReference type="NCBI Taxonomy" id="157652"/>
    <lineage>
        <taxon>Eukaryota</taxon>
        <taxon>Viridiplantae</taxon>
        <taxon>Streptophyta</taxon>
        <taxon>Embryophyta</taxon>
        <taxon>Tracheophyta</taxon>
        <taxon>Spermatophyta</taxon>
        <taxon>Magnoliopsida</taxon>
        <taxon>eudicotyledons</taxon>
        <taxon>Gunneridae</taxon>
        <taxon>Pentapetalae</taxon>
        <taxon>rosids</taxon>
        <taxon>fabids</taxon>
        <taxon>Fabales</taxon>
        <taxon>Fabaceae</taxon>
        <taxon>Papilionoideae</taxon>
        <taxon>50 kb inversion clade</taxon>
        <taxon>NPAAA clade</taxon>
        <taxon>indigoferoid/millettioid clade</taxon>
        <taxon>Phaseoleae</taxon>
        <taxon>Mucuna</taxon>
    </lineage>
</organism>
<feature type="transmembrane region" description="Helical" evidence="1">
    <location>
        <begin position="12"/>
        <end position="31"/>
    </location>
</feature>
<gene>
    <name evidence="2" type="ORF">CR513_42475</name>
</gene>
<evidence type="ECO:0000256" key="1">
    <source>
        <dbReference type="SAM" id="Phobius"/>
    </source>
</evidence>
<name>A0A371FGG8_MUCPR</name>
<dbReference type="InterPro" id="IPR004242">
    <property type="entry name" value="Transposase_21"/>
</dbReference>
<keyword evidence="1" id="KW-1133">Transmembrane helix</keyword>
<evidence type="ECO:0000313" key="2">
    <source>
        <dbReference type="EMBL" id="RDX77417.1"/>
    </source>
</evidence>
<keyword evidence="1" id="KW-0812">Transmembrane</keyword>
<dbReference type="AlphaFoldDB" id="A0A371FGG8"/>
<dbReference type="Pfam" id="PF02992">
    <property type="entry name" value="Transposase_21"/>
    <property type="match status" value="1"/>
</dbReference>